<feature type="compositionally biased region" description="Basic and acidic residues" evidence="4">
    <location>
        <begin position="133"/>
        <end position="156"/>
    </location>
</feature>
<reference evidence="7 8" key="1">
    <citation type="submission" date="2017-05" db="EMBL/GenBank/DDBJ databases">
        <title>Draft genome sequence of Elsinoe australis.</title>
        <authorList>
            <person name="Cheng Q."/>
        </authorList>
    </citation>
    <scope>NUCLEOTIDE SEQUENCE [LARGE SCALE GENOMIC DNA]</scope>
    <source>
        <strain evidence="7 8">NL1</strain>
    </source>
</reference>
<evidence type="ECO:0000256" key="1">
    <source>
        <dbReference type="ARBA" id="ARBA00004123"/>
    </source>
</evidence>
<feature type="compositionally biased region" description="Basic and acidic residues" evidence="4">
    <location>
        <begin position="32"/>
        <end position="48"/>
    </location>
</feature>
<feature type="region of interest" description="Disordered" evidence="4">
    <location>
        <begin position="28"/>
        <end position="368"/>
    </location>
</feature>
<feature type="compositionally biased region" description="Basic and acidic residues" evidence="4">
    <location>
        <begin position="285"/>
        <end position="302"/>
    </location>
</feature>
<evidence type="ECO:0000259" key="5">
    <source>
        <dbReference type="Pfam" id="PF04935"/>
    </source>
</evidence>
<comment type="caution">
    <text evidence="7">The sequence shown here is derived from an EMBL/GenBank/DDBJ whole genome shotgun (WGS) entry which is preliminary data.</text>
</comment>
<evidence type="ECO:0000256" key="3">
    <source>
        <dbReference type="ARBA" id="ARBA00023242"/>
    </source>
</evidence>
<dbReference type="PANTHER" id="PTHR14369:SF0">
    <property type="entry name" value="SURFEIT LOCUS PROTEIN 6"/>
    <property type="match status" value="1"/>
</dbReference>
<feature type="compositionally biased region" description="Low complexity" evidence="4">
    <location>
        <begin position="219"/>
        <end position="247"/>
    </location>
</feature>
<gene>
    <name evidence="7" type="ORF">B9Z65_5322</name>
</gene>
<feature type="compositionally biased region" description="Basic and acidic residues" evidence="4">
    <location>
        <begin position="415"/>
        <end position="436"/>
    </location>
</feature>
<dbReference type="InterPro" id="IPR029190">
    <property type="entry name" value="Rrp14/SURF6_C"/>
</dbReference>
<evidence type="ECO:0000259" key="6">
    <source>
        <dbReference type="Pfam" id="PF15459"/>
    </source>
</evidence>
<comment type="subcellular location">
    <subcellularLocation>
        <location evidence="1">Nucleus</location>
    </subcellularLocation>
</comment>
<feature type="compositionally biased region" description="Polar residues" evidence="4">
    <location>
        <begin position="255"/>
        <end position="280"/>
    </location>
</feature>
<dbReference type="GO" id="GO:0005730">
    <property type="term" value="C:nucleolus"/>
    <property type="evidence" value="ECO:0007669"/>
    <property type="project" value="TreeGrafter"/>
</dbReference>
<dbReference type="AlphaFoldDB" id="A0A2P7ZDQ9"/>
<feature type="compositionally biased region" description="Acidic residues" evidence="4">
    <location>
        <begin position="170"/>
        <end position="186"/>
    </location>
</feature>
<feature type="compositionally biased region" description="Basic and acidic residues" evidence="4">
    <location>
        <begin position="87"/>
        <end position="112"/>
    </location>
</feature>
<feature type="compositionally biased region" description="Basic and acidic residues" evidence="4">
    <location>
        <begin position="340"/>
        <end position="352"/>
    </location>
</feature>
<name>A0A2P7ZDQ9_9PEZI</name>
<organism evidence="7 8">
    <name type="scientific">Elsinoe australis</name>
    <dbReference type="NCBI Taxonomy" id="40998"/>
    <lineage>
        <taxon>Eukaryota</taxon>
        <taxon>Fungi</taxon>
        <taxon>Dikarya</taxon>
        <taxon>Ascomycota</taxon>
        <taxon>Pezizomycotina</taxon>
        <taxon>Dothideomycetes</taxon>
        <taxon>Dothideomycetidae</taxon>
        <taxon>Myriangiales</taxon>
        <taxon>Elsinoaceae</taxon>
        <taxon>Elsinoe</taxon>
    </lineage>
</organism>
<evidence type="ECO:0000313" key="8">
    <source>
        <dbReference type="Proteomes" id="UP000243723"/>
    </source>
</evidence>
<dbReference type="GO" id="GO:0042274">
    <property type="term" value="P:ribosomal small subunit biogenesis"/>
    <property type="evidence" value="ECO:0007669"/>
    <property type="project" value="TreeGrafter"/>
</dbReference>
<feature type="compositionally biased region" description="Basic and acidic residues" evidence="4">
    <location>
        <begin position="469"/>
        <end position="507"/>
    </location>
</feature>
<dbReference type="InterPro" id="IPR007019">
    <property type="entry name" value="SURF6"/>
</dbReference>
<proteinExistence type="inferred from homology"/>
<feature type="compositionally biased region" description="Basic residues" evidence="4">
    <location>
        <begin position="508"/>
        <end position="524"/>
    </location>
</feature>
<dbReference type="GO" id="GO:0003723">
    <property type="term" value="F:RNA binding"/>
    <property type="evidence" value="ECO:0007669"/>
    <property type="project" value="TreeGrafter"/>
</dbReference>
<dbReference type="OrthoDB" id="444809at2759"/>
<feature type="compositionally biased region" description="Polar residues" evidence="4">
    <location>
        <begin position="353"/>
        <end position="368"/>
    </location>
</feature>
<protein>
    <submittedName>
        <fullName evidence="7">Ribosomal RNA-processing protein 14</fullName>
    </submittedName>
</protein>
<feature type="domain" description="Ribosomal RNA-processing protein 14/surfeit locus protein 6 C-terminal" evidence="5">
    <location>
        <begin position="319"/>
        <end position="511"/>
    </location>
</feature>
<dbReference type="Pfam" id="PF04935">
    <property type="entry name" value="SURF6"/>
    <property type="match status" value="1"/>
</dbReference>
<dbReference type="Pfam" id="PF15459">
    <property type="entry name" value="RRP14"/>
    <property type="match status" value="1"/>
</dbReference>
<dbReference type="GO" id="GO:0003677">
    <property type="term" value="F:DNA binding"/>
    <property type="evidence" value="ECO:0007669"/>
    <property type="project" value="TreeGrafter"/>
</dbReference>
<evidence type="ECO:0000256" key="2">
    <source>
        <dbReference type="ARBA" id="ARBA00005904"/>
    </source>
</evidence>
<dbReference type="EMBL" id="NHZQ01000236">
    <property type="protein sequence ID" value="PSK46354.1"/>
    <property type="molecule type" value="Genomic_DNA"/>
</dbReference>
<comment type="similarity">
    <text evidence="2">Belongs to the SURF6 family.</text>
</comment>
<sequence length="532" mass="59979">MDDDFEARLESHAQAFEGLLSLIPAENYYAKDNSDQWQRKKQTKEEKKAARKAKLDPANQKSALDVMKENEKKRKRELGIESDDETEAKSEAEESMRSNKKAKTDPKSKSGEEQPSAAKIKAEKRKEKRERKKEKVERKKQKAEVKKARKEGHQQDSEAATNGGSIEHNEVEEAIPDTNASDDLDIMDTSGLVDDDDASSAPTSPNLDSPAFDVSANHSATSSSTSIIPPSDASQIQTQDTKTQADATTDERQIIATNFTESAEPTTSTNAAKPTKQKSLNLPKIDQEELQARLRSRIEELRARRKANGPDGQPARSRQDLLEARRKKSEARKQHKKELRQKAKAEEERLNQERLQGSGSPLSTDIFSPRTEANNFSFGRVAFEDGDTADANLESVREAKRRKGPQDVKTALQAAEKKQERLKGYDEGKRKEIEEKDAWLNAKKRVYGEKVKDDTSLLKKALKRKEKQKGKSEKEWTERKEGVRKGIEMKQKRREDNLAKRKEEKGSKGKKGTKPKPKGKKKGRPGFEGGKF</sequence>
<keyword evidence="8" id="KW-1185">Reference proteome</keyword>
<dbReference type="GO" id="GO:0042273">
    <property type="term" value="P:ribosomal large subunit biogenesis"/>
    <property type="evidence" value="ECO:0007669"/>
    <property type="project" value="TreeGrafter"/>
</dbReference>
<dbReference type="STRING" id="40998.A0A2P7ZDQ9"/>
<accession>A0A2P7ZDQ9</accession>
<feature type="region of interest" description="Disordered" evidence="4">
    <location>
        <begin position="397"/>
        <end position="436"/>
    </location>
</feature>
<dbReference type="Proteomes" id="UP000243723">
    <property type="component" value="Unassembled WGS sequence"/>
</dbReference>
<dbReference type="InterPro" id="IPR029188">
    <property type="entry name" value="Rrp14_N"/>
</dbReference>
<feature type="compositionally biased region" description="Basic residues" evidence="4">
    <location>
        <begin position="325"/>
        <end position="339"/>
    </location>
</feature>
<evidence type="ECO:0000313" key="7">
    <source>
        <dbReference type="EMBL" id="PSK46354.1"/>
    </source>
</evidence>
<dbReference type="PANTHER" id="PTHR14369">
    <property type="entry name" value="SURFEIT LOCUS PROTEIN 6"/>
    <property type="match status" value="1"/>
</dbReference>
<evidence type="ECO:0000256" key="4">
    <source>
        <dbReference type="SAM" id="MobiDB-lite"/>
    </source>
</evidence>
<feature type="region of interest" description="Disordered" evidence="4">
    <location>
        <begin position="462"/>
        <end position="532"/>
    </location>
</feature>
<keyword evidence="3" id="KW-0539">Nucleus</keyword>
<feature type="domain" description="Ribosomal RNA-processing protein 14 N-terminal" evidence="6">
    <location>
        <begin position="8"/>
        <end position="58"/>
    </location>
</feature>